<dbReference type="EMBL" id="JALNTZ010000002">
    <property type="protein sequence ID" value="KAJ3662979.1"/>
    <property type="molecule type" value="Genomic_DNA"/>
</dbReference>
<reference evidence="2" key="1">
    <citation type="journal article" date="2023" name="G3 (Bethesda)">
        <title>Whole genome assemblies of Zophobas morio and Tenebrio molitor.</title>
        <authorList>
            <person name="Kaur S."/>
            <person name="Stinson S.A."/>
            <person name="diCenzo G.C."/>
        </authorList>
    </citation>
    <scope>NUCLEOTIDE SEQUENCE</scope>
    <source>
        <strain evidence="2">QUZm001</strain>
    </source>
</reference>
<name>A0AA38MP83_9CUCU</name>
<accession>A0AA38MP83</accession>
<evidence type="ECO:0000313" key="2">
    <source>
        <dbReference type="EMBL" id="KAJ3662979.1"/>
    </source>
</evidence>
<dbReference type="SUPFAM" id="SSF53098">
    <property type="entry name" value="Ribonuclease H-like"/>
    <property type="match status" value="1"/>
</dbReference>
<proteinExistence type="predicted"/>
<dbReference type="Proteomes" id="UP001168821">
    <property type="component" value="Unassembled WGS sequence"/>
</dbReference>
<organism evidence="2 3">
    <name type="scientific">Zophobas morio</name>
    <dbReference type="NCBI Taxonomy" id="2755281"/>
    <lineage>
        <taxon>Eukaryota</taxon>
        <taxon>Metazoa</taxon>
        <taxon>Ecdysozoa</taxon>
        <taxon>Arthropoda</taxon>
        <taxon>Hexapoda</taxon>
        <taxon>Insecta</taxon>
        <taxon>Pterygota</taxon>
        <taxon>Neoptera</taxon>
        <taxon>Endopterygota</taxon>
        <taxon>Coleoptera</taxon>
        <taxon>Polyphaga</taxon>
        <taxon>Cucujiformia</taxon>
        <taxon>Tenebrionidae</taxon>
        <taxon>Zophobas</taxon>
    </lineage>
</organism>
<dbReference type="AlphaFoldDB" id="A0AA38MP83"/>
<evidence type="ECO:0000259" key="1">
    <source>
        <dbReference type="Pfam" id="PF05699"/>
    </source>
</evidence>
<dbReference type="InterPro" id="IPR012337">
    <property type="entry name" value="RNaseH-like_sf"/>
</dbReference>
<comment type="caution">
    <text evidence="2">The sequence shown here is derived from an EMBL/GenBank/DDBJ whole genome shotgun (WGS) entry which is preliminary data.</text>
</comment>
<keyword evidence="3" id="KW-1185">Reference proteome</keyword>
<feature type="domain" description="HAT C-terminal dimerisation" evidence="1">
    <location>
        <begin position="258"/>
        <end position="308"/>
    </location>
</feature>
<evidence type="ECO:0000313" key="3">
    <source>
        <dbReference type="Proteomes" id="UP001168821"/>
    </source>
</evidence>
<gene>
    <name evidence="2" type="ORF">Zmor_007293</name>
</gene>
<dbReference type="PANTHER" id="PTHR37162:SF1">
    <property type="entry name" value="BED-TYPE DOMAIN-CONTAINING PROTEIN"/>
    <property type="match status" value="1"/>
</dbReference>
<sequence length="353" mass="41204">MVKNASKAFKVDVESVVIKIYNEFSSSAKRTENLKSFFEFVDLEYQDLLRHVPTRWLSLHPAIDRLLKNWTAVKSYFQSEGGANNAAIILETFQDDDENSLPLCTLWFAHNISLIIHNSILLLENNKTTAVELHAIMNKLKMQLEQRGKDRFYGNNANQILKTLDVNKKKSFETQAQDFLNRCVNYLCNWYNFEESIFQHFQFLDSTSEIEWQSFETIVDVLDLNIEKDSIYEEYCILKEVLNKFGHQKLSSEVDQKWVTVFKGAHLPAISKIVSFVLSIPVSNAYCERVFSLMGIINRDERNKIATELIGAELKIRLNFDMNCSEFYDYIQEFPDILRLVSSDKKYSFKNKQ</sequence>
<dbReference type="InterPro" id="IPR008906">
    <property type="entry name" value="HATC_C_dom"/>
</dbReference>
<dbReference type="Pfam" id="PF05699">
    <property type="entry name" value="Dimer_Tnp_hAT"/>
    <property type="match status" value="1"/>
</dbReference>
<dbReference type="GO" id="GO:0046983">
    <property type="term" value="F:protein dimerization activity"/>
    <property type="evidence" value="ECO:0007669"/>
    <property type="project" value="InterPro"/>
</dbReference>
<protein>
    <recommendedName>
        <fullName evidence="1">HAT C-terminal dimerisation domain-containing protein</fullName>
    </recommendedName>
</protein>
<dbReference type="PANTHER" id="PTHR37162">
    <property type="entry name" value="HAT FAMILY DIMERISATION DOMAINCONTAINING PROTEIN-RELATED"/>
    <property type="match status" value="1"/>
</dbReference>